<dbReference type="OrthoDB" id="4020157at2759"/>
<reference evidence="2 3" key="1">
    <citation type="submission" date="2018-06" db="EMBL/GenBank/DDBJ databases">
        <title>Whole genome sequencing of Candida tropicalis (genome annotated by CSBL at Korea University).</title>
        <authorList>
            <person name="Ahn J."/>
        </authorList>
    </citation>
    <scope>NUCLEOTIDE SEQUENCE [LARGE SCALE GENOMIC DNA]</scope>
    <source>
        <strain evidence="2 3">ATCC 20962</strain>
    </source>
</reference>
<evidence type="ECO:0000313" key="2">
    <source>
        <dbReference type="EMBL" id="RCK59378.1"/>
    </source>
</evidence>
<dbReference type="EMBL" id="QLNQ01000027">
    <property type="protein sequence ID" value="RCK59378.1"/>
    <property type="molecule type" value="Genomic_DNA"/>
</dbReference>
<gene>
    <name evidence="2" type="ORF">Cantr_07049</name>
</gene>
<comment type="caution">
    <text evidence="2">The sequence shown here is derived from an EMBL/GenBank/DDBJ whole genome shotgun (WGS) entry which is preliminary data.</text>
</comment>
<accession>A0A367Y0L2</accession>
<proteinExistence type="predicted"/>
<sequence length="185" mass="21649">MNTPSTSKPETSMSAKSQMDIPSSPPTTAVEQILQQQRERAAVMKRPLHSSSPLKSESEYSLPYREGGRGRFNHHAIESPRSQNFNLRNKHNKIRQVRNQHRHDKLMLQRETMDSRQFLEDMLSQYEADCRDATGGVNIDRLIEDEREIEEDQEYLEYLEEAEQREWEEDAELIDMILSLEISLS</sequence>
<keyword evidence="3" id="KW-1185">Reference proteome</keyword>
<dbReference type="AlphaFoldDB" id="A0A367Y0L2"/>
<evidence type="ECO:0000313" key="3">
    <source>
        <dbReference type="Proteomes" id="UP000253472"/>
    </source>
</evidence>
<feature type="region of interest" description="Disordered" evidence="1">
    <location>
        <begin position="1"/>
        <end position="61"/>
    </location>
</feature>
<organism evidence="2 3">
    <name type="scientific">Candida viswanathii</name>
    <dbReference type="NCBI Taxonomy" id="5486"/>
    <lineage>
        <taxon>Eukaryota</taxon>
        <taxon>Fungi</taxon>
        <taxon>Dikarya</taxon>
        <taxon>Ascomycota</taxon>
        <taxon>Saccharomycotina</taxon>
        <taxon>Pichiomycetes</taxon>
        <taxon>Debaryomycetaceae</taxon>
        <taxon>Candida/Lodderomyces clade</taxon>
        <taxon>Candida</taxon>
    </lineage>
</organism>
<protein>
    <submittedName>
        <fullName evidence="2">Uncharacterized protein</fullName>
    </submittedName>
</protein>
<name>A0A367Y0L2_9ASCO</name>
<dbReference type="Proteomes" id="UP000253472">
    <property type="component" value="Unassembled WGS sequence"/>
</dbReference>
<feature type="compositionally biased region" description="Polar residues" evidence="1">
    <location>
        <begin position="1"/>
        <end position="36"/>
    </location>
</feature>
<evidence type="ECO:0000256" key="1">
    <source>
        <dbReference type="SAM" id="MobiDB-lite"/>
    </source>
</evidence>
<feature type="compositionally biased region" description="Low complexity" evidence="1">
    <location>
        <begin position="49"/>
        <end position="61"/>
    </location>
</feature>